<evidence type="ECO:0000256" key="5">
    <source>
        <dbReference type="ARBA" id="ARBA00013200"/>
    </source>
</evidence>
<reference evidence="20 23" key="2">
    <citation type="journal article" date="2018" name="Int. J. Syst. Evol. Microbiol.">
        <title>Pseudooceanicola lipolyticus sp. nov., a marine alphaproteobacterium, reclassification of Oceanicola flagellatus as Pseudooceanicola flagellatus comb. nov. and emended description of the genus Pseudooceanicola.</title>
        <authorList>
            <person name="Huang M.-M."/>
            <person name="Guo L.-L."/>
            <person name="Wu Y.-H."/>
            <person name="Lai Q.-L."/>
            <person name="Shao Z.-Z."/>
            <person name="Wang C.-S."/>
            <person name="Wu M."/>
            <person name="Xu X.-W."/>
        </authorList>
    </citation>
    <scope>NUCLEOTIDE SEQUENCE [LARGE SCALE GENOMIC DNA]</scope>
    <source>
        <strain evidence="20 23">Ar-45</strain>
    </source>
</reference>
<dbReference type="InterPro" id="IPR003805">
    <property type="entry name" value="CobS"/>
</dbReference>
<name>A0A285JGR1_9RHOB</name>
<dbReference type="Proteomes" id="UP000231655">
    <property type="component" value="Unassembled WGS sequence"/>
</dbReference>
<dbReference type="GO" id="GO:0009236">
    <property type="term" value="P:cobalamin biosynthetic process"/>
    <property type="evidence" value="ECO:0007669"/>
    <property type="project" value="UniProtKB-UniRule"/>
</dbReference>
<gene>
    <name evidence="19 20" type="primary">cobS</name>
    <name evidence="20" type="ORF">CVM39_04250</name>
    <name evidence="21" type="ORF">SAMN06297129_3660</name>
</gene>
<keyword evidence="9 19" id="KW-0808">Transferase</keyword>
<evidence type="ECO:0000256" key="11">
    <source>
        <dbReference type="ARBA" id="ARBA00022842"/>
    </source>
</evidence>
<evidence type="ECO:0000256" key="13">
    <source>
        <dbReference type="ARBA" id="ARBA00023136"/>
    </source>
</evidence>
<dbReference type="OrthoDB" id="9794626at2"/>
<dbReference type="EMBL" id="PGTD01000011">
    <property type="protein sequence ID" value="PJE31011.1"/>
    <property type="molecule type" value="Genomic_DNA"/>
</dbReference>
<keyword evidence="11 19" id="KW-0460">Magnesium</keyword>
<feature type="transmembrane region" description="Helical" evidence="19">
    <location>
        <begin position="138"/>
        <end position="159"/>
    </location>
</feature>
<keyword evidence="23" id="KW-1185">Reference proteome</keyword>
<evidence type="ECO:0000313" key="23">
    <source>
        <dbReference type="Proteomes" id="UP000231702"/>
    </source>
</evidence>
<evidence type="ECO:0000256" key="19">
    <source>
        <dbReference type="HAMAP-Rule" id="MF_00719"/>
    </source>
</evidence>
<keyword evidence="13 19" id="KW-0472">Membrane</keyword>
<comment type="cofactor">
    <cofactor evidence="1 19">
        <name>Mg(2+)</name>
        <dbReference type="ChEBI" id="CHEBI:18420"/>
    </cofactor>
</comment>
<dbReference type="NCBIfam" id="TIGR00317">
    <property type="entry name" value="cobS"/>
    <property type="match status" value="1"/>
</dbReference>
<keyword evidence="12 19" id="KW-1133">Transmembrane helix</keyword>
<reference evidence="21 22" key="1">
    <citation type="submission" date="2017-09" db="EMBL/GenBank/DDBJ databases">
        <authorList>
            <person name="Ehlers B."/>
            <person name="Leendertz F.H."/>
        </authorList>
    </citation>
    <scope>NUCLEOTIDE SEQUENCE [LARGE SCALE GENOMIC DNA]</scope>
    <source>
        <strain evidence="21 22">CGMCC 1.12662</strain>
    </source>
</reference>
<dbReference type="RefSeq" id="WP_097147345.1">
    <property type="nucleotide sequence ID" value="NZ_OBEA01000008.1"/>
</dbReference>
<evidence type="ECO:0000256" key="1">
    <source>
        <dbReference type="ARBA" id="ARBA00001946"/>
    </source>
</evidence>
<evidence type="ECO:0000256" key="10">
    <source>
        <dbReference type="ARBA" id="ARBA00022692"/>
    </source>
</evidence>
<dbReference type="PANTHER" id="PTHR34148:SF1">
    <property type="entry name" value="ADENOSYLCOBINAMIDE-GDP RIBAZOLETRANSFERASE"/>
    <property type="match status" value="1"/>
</dbReference>
<evidence type="ECO:0000313" key="21">
    <source>
        <dbReference type="EMBL" id="SNY58977.1"/>
    </source>
</evidence>
<evidence type="ECO:0000313" key="22">
    <source>
        <dbReference type="Proteomes" id="UP000231655"/>
    </source>
</evidence>
<evidence type="ECO:0000256" key="18">
    <source>
        <dbReference type="ARBA" id="ARBA00049504"/>
    </source>
</evidence>
<organism evidence="21 22">
    <name type="scientific">Pseudooceanicola antarcticus</name>
    <dbReference type="NCBI Taxonomy" id="1247613"/>
    <lineage>
        <taxon>Bacteria</taxon>
        <taxon>Pseudomonadati</taxon>
        <taxon>Pseudomonadota</taxon>
        <taxon>Alphaproteobacteria</taxon>
        <taxon>Rhodobacterales</taxon>
        <taxon>Paracoccaceae</taxon>
        <taxon>Pseudooceanicola</taxon>
    </lineage>
</organism>
<feature type="transmembrane region" description="Helical" evidence="19">
    <location>
        <begin position="171"/>
        <end position="192"/>
    </location>
</feature>
<keyword evidence="7 19" id="KW-1003">Cell membrane</keyword>
<evidence type="ECO:0000256" key="7">
    <source>
        <dbReference type="ARBA" id="ARBA00022475"/>
    </source>
</evidence>
<evidence type="ECO:0000256" key="14">
    <source>
        <dbReference type="ARBA" id="ARBA00025228"/>
    </source>
</evidence>
<evidence type="ECO:0000313" key="20">
    <source>
        <dbReference type="EMBL" id="PJE31011.1"/>
    </source>
</evidence>
<dbReference type="HAMAP" id="MF_00719">
    <property type="entry name" value="CobS"/>
    <property type="match status" value="1"/>
</dbReference>
<evidence type="ECO:0000256" key="12">
    <source>
        <dbReference type="ARBA" id="ARBA00022989"/>
    </source>
</evidence>
<dbReference type="Proteomes" id="UP000231702">
    <property type="component" value="Unassembled WGS sequence"/>
</dbReference>
<evidence type="ECO:0000256" key="8">
    <source>
        <dbReference type="ARBA" id="ARBA00022573"/>
    </source>
</evidence>
<comment type="function">
    <text evidence="14 19">Joins adenosylcobinamide-GDP and alpha-ribazole to generate adenosylcobalamin (Ado-cobalamin). Also synthesizes adenosylcobalamin 5'-phosphate from adenosylcobinamide-GDP and alpha-ribazole 5'-phosphate.</text>
</comment>
<dbReference type="Pfam" id="PF02654">
    <property type="entry name" value="CobS"/>
    <property type="match status" value="1"/>
</dbReference>
<sequence>MNARSLWNDLLSALGLLSRLPLPRHESRGAEAAWAYPLAGLVLGLIACLAGLLALGLSLPPAAAALICLGTAVALTGALHEDGLADVADGFWGGASLSRRLEIMKDSHIGAYGVVALVLGLLARFTALAALFGMAGGLWAVIAAAVMSRAAMVVLMAALPHARDNGLARSVGQPSAGVALTAALIGAVFAYLCLGWHGSAAILSVALISLGMARLAQAKIGGQTGDLLGATQQVTEIAVLFVAIA</sequence>
<dbReference type="EC" id="2.7.8.26" evidence="5 19"/>
<evidence type="ECO:0000256" key="16">
    <source>
        <dbReference type="ARBA" id="ARBA00032853"/>
    </source>
</evidence>
<keyword evidence="10 19" id="KW-0812">Transmembrane</keyword>
<keyword evidence="8 19" id="KW-0169">Cobalamin biosynthesis</keyword>
<dbReference type="UniPathway" id="UPA00148">
    <property type="reaction ID" value="UER00238"/>
</dbReference>
<feature type="transmembrane region" description="Helical" evidence="19">
    <location>
        <begin position="34"/>
        <end position="55"/>
    </location>
</feature>
<accession>A0A285JGR1</accession>
<evidence type="ECO:0000256" key="3">
    <source>
        <dbReference type="ARBA" id="ARBA00004663"/>
    </source>
</evidence>
<evidence type="ECO:0000256" key="6">
    <source>
        <dbReference type="ARBA" id="ARBA00015850"/>
    </source>
</evidence>
<comment type="similarity">
    <text evidence="4 19">Belongs to the CobS family.</text>
</comment>
<protein>
    <recommendedName>
        <fullName evidence="6 19">Adenosylcobinamide-GDP ribazoletransferase</fullName>
        <ecNumber evidence="5 19">2.7.8.26</ecNumber>
    </recommendedName>
    <alternativeName>
        <fullName evidence="16 19">Cobalamin synthase</fullName>
    </alternativeName>
    <alternativeName>
        <fullName evidence="15 19">Cobalamin-5'-phosphate synthase</fullName>
    </alternativeName>
</protein>
<proteinExistence type="inferred from homology"/>
<evidence type="ECO:0000256" key="17">
    <source>
        <dbReference type="ARBA" id="ARBA00048623"/>
    </source>
</evidence>
<comment type="catalytic activity">
    <reaction evidence="18 19">
        <text>alpha-ribazole 5'-phosphate + adenosylcob(III)inamide-GDP = adenosylcob(III)alamin 5'-phosphate + GMP + H(+)</text>
        <dbReference type="Rhea" id="RHEA:23560"/>
        <dbReference type="ChEBI" id="CHEBI:15378"/>
        <dbReference type="ChEBI" id="CHEBI:57918"/>
        <dbReference type="ChEBI" id="CHEBI:58115"/>
        <dbReference type="ChEBI" id="CHEBI:60487"/>
        <dbReference type="ChEBI" id="CHEBI:60493"/>
        <dbReference type="EC" id="2.7.8.26"/>
    </reaction>
</comment>
<dbReference type="AlphaFoldDB" id="A0A285JGR1"/>
<comment type="pathway">
    <text evidence="3 19">Cofactor biosynthesis; adenosylcobalamin biosynthesis; adenosylcobalamin from cob(II)yrinate a,c-diamide: step 7/7.</text>
</comment>
<dbReference type="GO" id="GO:0051073">
    <property type="term" value="F:adenosylcobinamide-GDP ribazoletransferase activity"/>
    <property type="evidence" value="ECO:0007669"/>
    <property type="project" value="UniProtKB-UniRule"/>
</dbReference>
<evidence type="ECO:0000256" key="4">
    <source>
        <dbReference type="ARBA" id="ARBA00010561"/>
    </source>
</evidence>
<evidence type="ECO:0000256" key="9">
    <source>
        <dbReference type="ARBA" id="ARBA00022679"/>
    </source>
</evidence>
<dbReference type="GO" id="GO:0008818">
    <property type="term" value="F:cobalamin 5'-phosphate synthase activity"/>
    <property type="evidence" value="ECO:0007669"/>
    <property type="project" value="UniProtKB-UniRule"/>
</dbReference>
<dbReference type="EMBL" id="OBEA01000008">
    <property type="protein sequence ID" value="SNY58977.1"/>
    <property type="molecule type" value="Genomic_DNA"/>
</dbReference>
<dbReference type="GO" id="GO:0005886">
    <property type="term" value="C:plasma membrane"/>
    <property type="evidence" value="ECO:0007669"/>
    <property type="project" value="UniProtKB-SubCell"/>
</dbReference>
<comment type="subcellular location">
    <subcellularLocation>
        <location evidence="2 19">Cell membrane</location>
        <topology evidence="2 19">Multi-pass membrane protein</topology>
    </subcellularLocation>
</comment>
<feature type="transmembrane region" description="Helical" evidence="19">
    <location>
        <begin position="61"/>
        <end position="79"/>
    </location>
</feature>
<evidence type="ECO:0000256" key="2">
    <source>
        <dbReference type="ARBA" id="ARBA00004651"/>
    </source>
</evidence>
<evidence type="ECO:0000256" key="15">
    <source>
        <dbReference type="ARBA" id="ARBA00032605"/>
    </source>
</evidence>
<dbReference type="PANTHER" id="PTHR34148">
    <property type="entry name" value="ADENOSYLCOBINAMIDE-GDP RIBAZOLETRANSFERASE"/>
    <property type="match status" value="1"/>
</dbReference>
<comment type="catalytic activity">
    <reaction evidence="17 19">
        <text>alpha-ribazole + adenosylcob(III)inamide-GDP = adenosylcob(III)alamin + GMP + H(+)</text>
        <dbReference type="Rhea" id="RHEA:16049"/>
        <dbReference type="ChEBI" id="CHEBI:10329"/>
        <dbReference type="ChEBI" id="CHEBI:15378"/>
        <dbReference type="ChEBI" id="CHEBI:18408"/>
        <dbReference type="ChEBI" id="CHEBI:58115"/>
        <dbReference type="ChEBI" id="CHEBI:60487"/>
        <dbReference type="EC" id="2.7.8.26"/>
    </reaction>
</comment>
<feature type="transmembrane region" description="Helical" evidence="19">
    <location>
        <begin position="109"/>
        <end position="132"/>
    </location>
</feature>